<reference evidence="2" key="1">
    <citation type="submission" date="2020-12" db="EMBL/GenBank/DDBJ databases">
        <title>WGS assembly of Carya illinoinensis cv. Pawnee.</title>
        <authorList>
            <person name="Platts A."/>
            <person name="Shu S."/>
            <person name="Wright S."/>
            <person name="Barry K."/>
            <person name="Edger P."/>
            <person name="Pires J.C."/>
            <person name="Schmutz J."/>
        </authorList>
    </citation>
    <scope>NUCLEOTIDE SEQUENCE</scope>
    <source>
        <tissue evidence="2">Leaf</tissue>
    </source>
</reference>
<dbReference type="Proteomes" id="UP000811609">
    <property type="component" value="Chromosome 15"/>
</dbReference>
<proteinExistence type="predicted"/>
<feature type="region of interest" description="Disordered" evidence="1">
    <location>
        <begin position="218"/>
        <end position="250"/>
    </location>
</feature>
<accession>A0A8T1N6E4</accession>
<dbReference type="PANTHER" id="PTHR33914">
    <property type="entry name" value="18S PRE-RIBOSOMAL ASSEMBLY PROTEIN GAR2-LIKE PROTEIN"/>
    <property type="match status" value="1"/>
</dbReference>
<evidence type="ECO:0000256" key="1">
    <source>
        <dbReference type="SAM" id="MobiDB-lite"/>
    </source>
</evidence>
<evidence type="ECO:0000313" key="2">
    <source>
        <dbReference type="EMBL" id="KAG6627259.1"/>
    </source>
</evidence>
<sequence>MENQPFLSIYTIRHQVLAYSFMSFWHLYILSFPDDESNDAYRSSAPQKLPRKNLGFDAKGTESRVMNQTSKKKSRHKSRRSKERQSKLSSTQTKDAISVENGSVDDSCWPHFSDEDYIVFCFREDGAFDVVKDGKPETSNRFDCMSRSSRTVNRKLNYGEEAKTVVERCSNVGEKLNNNNKDGNDICPTNDGDGMISDQKDDEEEDCIYWDTESPRNSIRRRSSQMEDQLEDRGMVSVESSESNQSDRSTGSFAFPVLGWEWMGSPVQMPKSEGLQLRKHKARCVGFQCFRN</sequence>
<protein>
    <recommendedName>
        <fullName evidence="4">Protein BREAKING OF ASYMMETRY IN THE STOMATAL LINEAGE</fullName>
    </recommendedName>
</protein>
<organism evidence="2 3">
    <name type="scientific">Carya illinoinensis</name>
    <name type="common">Pecan</name>
    <dbReference type="NCBI Taxonomy" id="32201"/>
    <lineage>
        <taxon>Eukaryota</taxon>
        <taxon>Viridiplantae</taxon>
        <taxon>Streptophyta</taxon>
        <taxon>Embryophyta</taxon>
        <taxon>Tracheophyta</taxon>
        <taxon>Spermatophyta</taxon>
        <taxon>Magnoliopsida</taxon>
        <taxon>eudicotyledons</taxon>
        <taxon>Gunneridae</taxon>
        <taxon>Pentapetalae</taxon>
        <taxon>rosids</taxon>
        <taxon>fabids</taxon>
        <taxon>Fagales</taxon>
        <taxon>Juglandaceae</taxon>
        <taxon>Carya</taxon>
    </lineage>
</organism>
<dbReference type="PANTHER" id="PTHR33914:SF3">
    <property type="entry name" value="PROTEIN BREAKING OF ASYMMETRY IN THE STOMATAL LINEAGE"/>
    <property type="match status" value="1"/>
</dbReference>
<evidence type="ECO:0000313" key="3">
    <source>
        <dbReference type="Proteomes" id="UP000811609"/>
    </source>
</evidence>
<comment type="caution">
    <text evidence="2">The sequence shown here is derived from an EMBL/GenBank/DDBJ whole genome shotgun (WGS) entry which is preliminary data.</text>
</comment>
<feature type="compositionally biased region" description="Polar residues" evidence="1">
    <location>
        <begin position="238"/>
        <end position="250"/>
    </location>
</feature>
<feature type="compositionally biased region" description="Basic residues" evidence="1">
    <location>
        <begin position="70"/>
        <end position="82"/>
    </location>
</feature>
<feature type="region of interest" description="Disordered" evidence="1">
    <location>
        <begin position="40"/>
        <end position="96"/>
    </location>
</feature>
<dbReference type="InterPro" id="IPR040378">
    <property type="entry name" value="BASL"/>
</dbReference>
<feature type="region of interest" description="Disordered" evidence="1">
    <location>
        <begin position="183"/>
        <end position="202"/>
    </location>
</feature>
<dbReference type="EMBL" id="CM031823">
    <property type="protein sequence ID" value="KAG6627259.1"/>
    <property type="molecule type" value="Genomic_DNA"/>
</dbReference>
<gene>
    <name evidence="2" type="ORF">CIPAW_15G114100</name>
</gene>
<dbReference type="GO" id="GO:0009786">
    <property type="term" value="P:regulation of asymmetric cell division"/>
    <property type="evidence" value="ECO:0007669"/>
    <property type="project" value="InterPro"/>
</dbReference>
<evidence type="ECO:0008006" key="4">
    <source>
        <dbReference type="Google" id="ProtNLM"/>
    </source>
</evidence>
<name>A0A8T1N6E4_CARIL</name>
<dbReference type="AlphaFoldDB" id="A0A8T1N6E4"/>
<keyword evidence="3" id="KW-1185">Reference proteome</keyword>